<reference evidence="1 2" key="1">
    <citation type="journal article" date="2024" name="Environ. Microbiol.">
        <title>Novel evolutionary insights on the interactions of the Holosporales (Alphaproteobacteria) with eukaryotic hosts from comparative genomics.</title>
        <authorList>
            <person name="Giovannini M."/>
            <person name="Petroni G."/>
            <person name="Castelli M."/>
        </authorList>
    </citation>
    <scope>NUCLEOTIDE SEQUENCE [LARGE SCALE GENOMIC DNA]</scope>
    <source>
        <strain evidence="1 2">US_Bl 15I1</strain>
    </source>
</reference>
<evidence type="ECO:0008006" key="3">
    <source>
        <dbReference type="Google" id="ProtNLM"/>
    </source>
</evidence>
<geneLocation type="plasmid" evidence="1 2">
    <name>pBealeia1</name>
</geneLocation>
<dbReference type="RefSeq" id="WP_331256853.1">
    <property type="nucleotide sequence ID" value="NZ_CP133271.1"/>
</dbReference>
<proteinExistence type="predicted"/>
<gene>
    <name evidence="1" type="ORF">Bealeia1_01953</name>
</gene>
<dbReference type="EMBL" id="CP133271">
    <property type="protein sequence ID" value="WVX67736.1"/>
    <property type="molecule type" value="Genomic_DNA"/>
</dbReference>
<keyword evidence="2" id="KW-1185">Reference proteome</keyword>
<organism evidence="1 2">
    <name type="scientific">Candidatus Bealeia paramacronuclearis</name>
    <dbReference type="NCBI Taxonomy" id="1921001"/>
    <lineage>
        <taxon>Bacteria</taxon>
        <taxon>Pseudomonadati</taxon>
        <taxon>Pseudomonadota</taxon>
        <taxon>Alphaproteobacteria</taxon>
        <taxon>Holosporales</taxon>
        <taxon>Holosporaceae</taxon>
        <taxon>Candidatus Bealeia</taxon>
    </lineage>
</organism>
<name>A0ABZ2C6N3_9PROT</name>
<evidence type="ECO:0000313" key="2">
    <source>
        <dbReference type="Proteomes" id="UP001330434"/>
    </source>
</evidence>
<sequence>MTFSLKQNMIFFKNLCSLIDSKSFKTDLSIRYNQKALTLQLSVQSHQELNPKELYLLKQKMQESLSRSQRKIIQAQEVPQ</sequence>
<accession>A0ABZ2C6N3</accession>
<protein>
    <recommendedName>
        <fullName evidence="3">DUF721 domain-containing protein</fullName>
    </recommendedName>
</protein>
<dbReference type="Proteomes" id="UP001330434">
    <property type="component" value="Plasmid pBealeia1"/>
</dbReference>
<evidence type="ECO:0000313" key="1">
    <source>
        <dbReference type="EMBL" id="WVX67736.1"/>
    </source>
</evidence>
<keyword evidence="1" id="KW-0614">Plasmid</keyword>